<feature type="compositionally biased region" description="Polar residues" evidence="1">
    <location>
        <begin position="20"/>
        <end position="29"/>
    </location>
</feature>
<evidence type="ECO:0008006" key="4">
    <source>
        <dbReference type="Google" id="ProtNLM"/>
    </source>
</evidence>
<evidence type="ECO:0000256" key="1">
    <source>
        <dbReference type="SAM" id="MobiDB-lite"/>
    </source>
</evidence>
<comment type="caution">
    <text evidence="2">The sequence shown here is derived from an EMBL/GenBank/DDBJ whole genome shotgun (WGS) entry which is preliminary data.</text>
</comment>
<organism evidence="2 3">
    <name type="scientific">Leucosporidium creatinivorum</name>
    <dbReference type="NCBI Taxonomy" id="106004"/>
    <lineage>
        <taxon>Eukaryota</taxon>
        <taxon>Fungi</taxon>
        <taxon>Dikarya</taxon>
        <taxon>Basidiomycota</taxon>
        <taxon>Pucciniomycotina</taxon>
        <taxon>Microbotryomycetes</taxon>
        <taxon>Leucosporidiales</taxon>
        <taxon>Leucosporidium</taxon>
    </lineage>
</organism>
<proteinExistence type="predicted"/>
<dbReference type="EMBL" id="MCGR01000007">
    <property type="protein sequence ID" value="ORY89068.1"/>
    <property type="molecule type" value="Genomic_DNA"/>
</dbReference>
<reference evidence="2 3" key="1">
    <citation type="submission" date="2016-07" db="EMBL/GenBank/DDBJ databases">
        <title>Pervasive Adenine N6-methylation of Active Genes in Fungi.</title>
        <authorList>
            <consortium name="DOE Joint Genome Institute"/>
            <person name="Mondo S.J."/>
            <person name="Dannebaum R.O."/>
            <person name="Kuo R.C."/>
            <person name="Labutti K."/>
            <person name="Haridas S."/>
            <person name="Kuo A."/>
            <person name="Salamov A."/>
            <person name="Ahrendt S.R."/>
            <person name="Lipzen A."/>
            <person name="Sullivan W."/>
            <person name="Andreopoulos W.B."/>
            <person name="Clum A."/>
            <person name="Lindquist E."/>
            <person name="Daum C."/>
            <person name="Ramamoorthy G.K."/>
            <person name="Gryganskyi A."/>
            <person name="Culley D."/>
            <person name="Magnuson J.K."/>
            <person name="James T.Y."/>
            <person name="O'Malley M.A."/>
            <person name="Stajich J.E."/>
            <person name="Spatafora J.W."/>
            <person name="Visel A."/>
            <person name="Grigoriev I.V."/>
        </authorList>
    </citation>
    <scope>NUCLEOTIDE SEQUENCE [LARGE SCALE GENOMIC DNA]</scope>
    <source>
        <strain evidence="2 3">62-1032</strain>
    </source>
</reference>
<sequence length="363" mass="40141">MDDQAVQPAPPPPYARPQQSTDSPAGSLPTETLTHILDLALQDLVPLERQTIRMVFSSVCKHWWSVAPKTDELVVHGSKQAERLSTALLNEEFAFRQEAIRALVITVGKETSPKASTLVGDLLLSCPLLERLNVTLDQGFSGGYGTLGKGFRDSLASCDTLTELEMYGKIEMAERRSPSHIFTNLLSLRRIVTPSLRVTSWVYAFQRNSSPNKLQQLVMPFESSRGAVTELLTPAAAYLVDVKLLGGADWTGHSHYLTPFIKSLTSIRRLVIGPFAYDLATLFNLLADLPTLKSFTLTSEPATQTQLQSLHGVTSTAAVRYIATAQQLKSLTLTDEIQRWWTELEQVQVKEAAEKAGVEFTLR</sequence>
<dbReference type="InParanoid" id="A0A1Y2FYG6"/>
<evidence type="ECO:0000313" key="2">
    <source>
        <dbReference type="EMBL" id="ORY89068.1"/>
    </source>
</evidence>
<accession>A0A1Y2FYG6</accession>
<feature type="region of interest" description="Disordered" evidence="1">
    <location>
        <begin position="1"/>
        <end position="29"/>
    </location>
</feature>
<protein>
    <recommendedName>
        <fullName evidence="4">F-box domain-containing protein</fullName>
    </recommendedName>
</protein>
<name>A0A1Y2FYG6_9BASI</name>
<dbReference type="Proteomes" id="UP000193467">
    <property type="component" value="Unassembled WGS sequence"/>
</dbReference>
<gene>
    <name evidence="2" type="ORF">BCR35DRAFT_300866</name>
</gene>
<evidence type="ECO:0000313" key="3">
    <source>
        <dbReference type="Proteomes" id="UP000193467"/>
    </source>
</evidence>
<keyword evidence="3" id="KW-1185">Reference proteome</keyword>
<dbReference type="AlphaFoldDB" id="A0A1Y2FYG6"/>